<keyword evidence="1" id="KW-0677">Repeat</keyword>
<organism evidence="7 8">
    <name type="scientific">Salmonella enterica subsp. arizonae</name>
    <dbReference type="NCBI Taxonomy" id="59203"/>
    <lineage>
        <taxon>Bacteria</taxon>
        <taxon>Pseudomonadati</taxon>
        <taxon>Pseudomonadota</taxon>
        <taxon>Gammaproteobacteria</taxon>
        <taxon>Enterobacterales</taxon>
        <taxon>Enterobacteriaceae</taxon>
        <taxon>Salmonella</taxon>
    </lineage>
</organism>
<dbReference type="Pfam" id="PF05043">
    <property type="entry name" value="Mga"/>
    <property type="match status" value="1"/>
</dbReference>
<dbReference type="InterPro" id="IPR018356">
    <property type="entry name" value="Tscrpt_reg_HTH_DeoR_CS"/>
</dbReference>
<evidence type="ECO:0000256" key="4">
    <source>
        <dbReference type="ARBA" id="ARBA00023159"/>
    </source>
</evidence>
<proteinExistence type="predicted"/>
<dbReference type="EMBL" id="LR134156">
    <property type="protein sequence ID" value="VEA79242.1"/>
    <property type="molecule type" value="Genomic_DNA"/>
</dbReference>
<evidence type="ECO:0000256" key="5">
    <source>
        <dbReference type="ARBA" id="ARBA00023163"/>
    </source>
</evidence>
<keyword evidence="5" id="KW-0804">Transcription</keyword>
<dbReference type="AlphaFoldDB" id="A0A3S4G6K1"/>
<sequence length="313" mass="35646">MRFPNQRLAQLFAMLQNETLPQDELAQRLSVSTRTVRADIAALNMLLTPHGAQFTLSRGNGYQLKIDDPARYQSLQTQQSPALARGPRTSQERIHYLLARFLTSAFSLKLEDLADEWFVSRATLQNDMADVREHLLRYHLTLETRPRHGMKLFGGEMAIRACLTDLLWTLAQQEPSHPLIVDTTLNTDVSQRLRSLLPDIFSHFQIRLTDEGELFLCLYCAVAVRRIGEGYPLSECVAEEVDEKVRYAAHEIAELLQQLADKPLSEPEVSWLKVHIAARQVQEIAPAPLMPMMKRRWCTISSILLIPSTTITC</sequence>
<keyword evidence="2" id="KW-0805">Transcription regulation</keyword>
<name>A0A3S4G6K1_SALER</name>
<dbReference type="GO" id="GO:0003700">
    <property type="term" value="F:DNA-binding transcription factor activity"/>
    <property type="evidence" value="ECO:0007669"/>
    <property type="project" value="InterPro"/>
</dbReference>
<dbReference type="EC" id="2.7.1.69" evidence="7"/>
<dbReference type="InterPro" id="IPR013196">
    <property type="entry name" value="HTH_11"/>
</dbReference>
<dbReference type="InterPro" id="IPR011608">
    <property type="entry name" value="PRD"/>
</dbReference>
<dbReference type="GO" id="GO:0016740">
    <property type="term" value="F:transferase activity"/>
    <property type="evidence" value="ECO:0007669"/>
    <property type="project" value="UniProtKB-KW"/>
</dbReference>
<evidence type="ECO:0000256" key="2">
    <source>
        <dbReference type="ARBA" id="ARBA00023015"/>
    </source>
</evidence>
<feature type="domain" description="PRD" evidence="6">
    <location>
        <begin position="184"/>
        <end position="286"/>
    </location>
</feature>
<protein>
    <submittedName>
        <fullName evidence="7">LicR_2 protein</fullName>
        <ecNumber evidence="7">2.7.1.69</ecNumber>
    </submittedName>
</protein>
<dbReference type="GO" id="GO:0003677">
    <property type="term" value="F:DNA binding"/>
    <property type="evidence" value="ECO:0007669"/>
    <property type="project" value="UniProtKB-KW"/>
</dbReference>
<keyword evidence="3" id="KW-0238">DNA-binding</keyword>
<gene>
    <name evidence="7" type="primary">licR_2</name>
    <name evidence="7" type="ORF">NCTC10047_05229</name>
</gene>
<dbReference type="Proteomes" id="UP000275676">
    <property type="component" value="Chromosome"/>
</dbReference>
<dbReference type="InterPro" id="IPR036390">
    <property type="entry name" value="WH_DNA-bd_sf"/>
</dbReference>
<dbReference type="InterPro" id="IPR007737">
    <property type="entry name" value="Mga_HTH"/>
</dbReference>
<dbReference type="InterPro" id="IPR036634">
    <property type="entry name" value="PRD_sf"/>
</dbReference>
<dbReference type="InterPro" id="IPR036388">
    <property type="entry name" value="WH-like_DNA-bd_sf"/>
</dbReference>
<dbReference type="PANTHER" id="PTHR30185:SF13">
    <property type="entry name" value="LICABCH OPERON REGULATOR-RELATED"/>
    <property type="match status" value="1"/>
</dbReference>
<evidence type="ECO:0000256" key="1">
    <source>
        <dbReference type="ARBA" id="ARBA00022737"/>
    </source>
</evidence>
<dbReference type="Gene3D" id="1.10.10.10">
    <property type="entry name" value="Winged helix-like DNA-binding domain superfamily/Winged helix DNA-binding domain"/>
    <property type="match status" value="1"/>
</dbReference>
<evidence type="ECO:0000313" key="8">
    <source>
        <dbReference type="Proteomes" id="UP000275676"/>
    </source>
</evidence>
<dbReference type="PANTHER" id="PTHR30185">
    <property type="entry name" value="CRYPTIC BETA-GLUCOSIDE BGL OPERON ANTITERMINATOR"/>
    <property type="match status" value="1"/>
</dbReference>
<dbReference type="Pfam" id="PF08279">
    <property type="entry name" value="HTH_11"/>
    <property type="match status" value="1"/>
</dbReference>
<dbReference type="Pfam" id="PF00874">
    <property type="entry name" value="PRD"/>
    <property type="match status" value="1"/>
</dbReference>
<accession>A0A3S4G6K1</accession>
<keyword evidence="4" id="KW-0010">Activator</keyword>
<dbReference type="SUPFAM" id="SSF46785">
    <property type="entry name" value="Winged helix' DNA-binding domain"/>
    <property type="match status" value="1"/>
</dbReference>
<dbReference type="PROSITE" id="PS00894">
    <property type="entry name" value="HTH_DEOR_1"/>
    <property type="match status" value="1"/>
</dbReference>
<evidence type="ECO:0000259" key="6">
    <source>
        <dbReference type="PROSITE" id="PS51372"/>
    </source>
</evidence>
<reference evidence="7 8" key="1">
    <citation type="submission" date="2018-12" db="EMBL/GenBank/DDBJ databases">
        <authorList>
            <consortium name="Pathogen Informatics"/>
        </authorList>
    </citation>
    <scope>NUCLEOTIDE SEQUENCE [LARGE SCALE GENOMIC DNA]</scope>
    <source>
        <strain evidence="7 8">NCTC10047</strain>
    </source>
</reference>
<evidence type="ECO:0000256" key="3">
    <source>
        <dbReference type="ARBA" id="ARBA00023125"/>
    </source>
</evidence>
<dbReference type="InterPro" id="IPR050661">
    <property type="entry name" value="BglG_antiterminators"/>
</dbReference>
<dbReference type="PROSITE" id="PS51372">
    <property type="entry name" value="PRD_2"/>
    <property type="match status" value="1"/>
</dbReference>
<keyword evidence="7" id="KW-0808">Transferase</keyword>
<dbReference type="SUPFAM" id="SSF63520">
    <property type="entry name" value="PTS-regulatory domain, PRD"/>
    <property type="match status" value="1"/>
</dbReference>
<evidence type="ECO:0000313" key="7">
    <source>
        <dbReference type="EMBL" id="VEA79242.1"/>
    </source>
</evidence>